<evidence type="ECO:0000256" key="1">
    <source>
        <dbReference type="ARBA" id="ARBA00003156"/>
    </source>
</evidence>
<accession>A0A182FCD0</accession>
<evidence type="ECO:0000256" key="3">
    <source>
        <dbReference type="ARBA" id="ARBA00010532"/>
    </source>
</evidence>
<evidence type="ECO:0000256" key="6">
    <source>
        <dbReference type="ARBA" id="ARBA00022692"/>
    </source>
</evidence>
<dbReference type="VEuPathDB" id="VectorBase:AALB20_034392"/>
<evidence type="ECO:0000256" key="2">
    <source>
        <dbReference type="ARBA" id="ARBA00004236"/>
    </source>
</evidence>
<evidence type="ECO:0000256" key="8">
    <source>
        <dbReference type="ARBA" id="ARBA00022989"/>
    </source>
</evidence>
<evidence type="ECO:0000256" key="4">
    <source>
        <dbReference type="ARBA" id="ARBA00022475"/>
    </source>
</evidence>
<dbReference type="Proteomes" id="UP000069272">
    <property type="component" value="Chromosome 3L"/>
</dbReference>
<keyword evidence="8" id="KW-1133">Transmembrane helix</keyword>
<dbReference type="Pfam" id="PF01130">
    <property type="entry name" value="CD36"/>
    <property type="match status" value="1"/>
</dbReference>
<dbReference type="PANTHER" id="PTHR11923">
    <property type="entry name" value="SCAVENGER RECEPTOR CLASS B TYPE-1 SR-B1"/>
    <property type="match status" value="1"/>
</dbReference>
<protein>
    <recommendedName>
        <fullName evidence="13">Sensory neuron membrane protein 2</fullName>
    </recommendedName>
</protein>
<evidence type="ECO:0000256" key="12">
    <source>
        <dbReference type="ARBA" id="ARBA00023180"/>
    </source>
</evidence>
<dbReference type="PANTHER" id="PTHR11923:SF109">
    <property type="entry name" value="SENSORY NEURON MEMBRANE PROTEIN 2"/>
    <property type="match status" value="1"/>
</dbReference>
<dbReference type="AlphaFoldDB" id="A0A182FCD0"/>
<dbReference type="VEuPathDB" id="VectorBase:AALB004164"/>
<evidence type="ECO:0000313" key="15">
    <source>
        <dbReference type="Proteomes" id="UP000069272"/>
    </source>
</evidence>
<keyword evidence="5" id="KW-0716">Sensory transduction</keyword>
<dbReference type="EnsemblMetazoa" id="AALB004164-RA">
    <property type="protein sequence ID" value="AALB004164-PA"/>
    <property type="gene ID" value="AALB004164"/>
</dbReference>
<comment type="subcellular location">
    <subcellularLocation>
        <location evidence="2">Cell membrane</location>
    </subcellularLocation>
</comment>
<keyword evidence="7" id="KW-0552">Olfaction</keyword>
<evidence type="ECO:0000256" key="10">
    <source>
        <dbReference type="ARBA" id="ARBA00023157"/>
    </source>
</evidence>
<evidence type="ECO:0000256" key="13">
    <source>
        <dbReference type="ARBA" id="ARBA00040645"/>
    </source>
</evidence>
<dbReference type="InterPro" id="IPR002159">
    <property type="entry name" value="CD36_fam"/>
</dbReference>
<evidence type="ECO:0000256" key="11">
    <source>
        <dbReference type="ARBA" id="ARBA00023170"/>
    </source>
</evidence>
<evidence type="ECO:0000256" key="7">
    <source>
        <dbReference type="ARBA" id="ARBA00022725"/>
    </source>
</evidence>
<dbReference type="GO" id="GO:0005044">
    <property type="term" value="F:scavenger receptor activity"/>
    <property type="evidence" value="ECO:0007669"/>
    <property type="project" value="TreeGrafter"/>
</dbReference>
<dbReference type="STRING" id="7167.A0A182FCD0"/>
<keyword evidence="9" id="KW-0472">Membrane</keyword>
<name>A0A182FCD0_ANOAL</name>
<sequence>MLGAAEEYTALIDGLDPDPERHQIFVDVEPYTGTPLNGGKRVQFNMFLRRIDAIKLTDRLQPTLFPVIWIDEGIALNEDMVKLIDDSLMKVLSLLDIVQWVLIGVGLLLATVLPIVFFVKRCRGDGDLRTVSPAVTATTSAASLSTAANK</sequence>
<reference evidence="14 15" key="1">
    <citation type="journal article" date="2017" name="G3 (Bethesda)">
        <title>The Physical Genome Mapping of Anopheles albimanus Corrected Scaffold Misassemblies and Identified Interarm Rearrangements in Genus Anopheles.</title>
        <authorList>
            <person name="Artemov G.N."/>
            <person name="Peery A.N."/>
            <person name="Jiang X."/>
            <person name="Tu Z."/>
            <person name="Stegniy V.N."/>
            <person name="Sharakhova M.V."/>
            <person name="Sharakhov I.V."/>
        </authorList>
    </citation>
    <scope>NUCLEOTIDE SEQUENCE [LARGE SCALE GENOMIC DNA]</scope>
    <source>
        <strain evidence="14 15">ALBI9_A</strain>
    </source>
</reference>
<reference evidence="14" key="2">
    <citation type="submission" date="2022-08" db="UniProtKB">
        <authorList>
            <consortium name="EnsemblMetazoa"/>
        </authorList>
    </citation>
    <scope>IDENTIFICATION</scope>
    <source>
        <strain evidence="14">STECLA/ALBI9_A</strain>
    </source>
</reference>
<keyword evidence="12" id="KW-0325">Glycoprotein</keyword>
<dbReference type="GO" id="GO:0007608">
    <property type="term" value="P:sensory perception of smell"/>
    <property type="evidence" value="ECO:0007669"/>
    <property type="project" value="UniProtKB-KW"/>
</dbReference>
<comment type="similarity">
    <text evidence="3">Belongs to the CD36 family.</text>
</comment>
<keyword evidence="11" id="KW-0675">Receptor</keyword>
<keyword evidence="4" id="KW-1003">Cell membrane</keyword>
<evidence type="ECO:0000256" key="9">
    <source>
        <dbReference type="ARBA" id="ARBA00023136"/>
    </source>
</evidence>
<evidence type="ECO:0000256" key="5">
    <source>
        <dbReference type="ARBA" id="ARBA00022606"/>
    </source>
</evidence>
<keyword evidence="6" id="KW-0812">Transmembrane</keyword>
<evidence type="ECO:0000313" key="14">
    <source>
        <dbReference type="EnsemblMetazoa" id="AALB004164-PA"/>
    </source>
</evidence>
<keyword evidence="15" id="KW-1185">Reference proteome</keyword>
<keyword evidence="10" id="KW-1015">Disulfide bond</keyword>
<organism evidence="14 15">
    <name type="scientific">Anopheles albimanus</name>
    <name type="common">New world malaria mosquito</name>
    <dbReference type="NCBI Taxonomy" id="7167"/>
    <lineage>
        <taxon>Eukaryota</taxon>
        <taxon>Metazoa</taxon>
        <taxon>Ecdysozoa</taxon>
        <taxon>Arthropoda</taxon>
        <taxon>Hexapoda</taxon>
        <taxon>Insecta</taxon>
        <taxon>Pterygota</taxon>
        <taxon>Neoptera</taxon>
        <taxon>Endopterygota</taxon>
        <taxon>Diptera</taxon>
        <taxon>Nematocera</taxon>
        <taxon>Culicoidea</taxon>
        <taxon>Culicidae</taxon>
        <taxon>Anophelinae</taxon>
        <taxon>Anopheles</taxon>
    </lineage>
</organism>
<proteinExistence type="inferred from homology"/>
<dbReference type="GO" id="GO:0005886">
    <property type="term" value="C:plasma membrane"/>
    <property type="evidence" value="ECO:0007669"/>
    <property type="project" value="UniProtKB-SubCell"/>
</dbReference>
<comment type="function">
    <text evidence="1">Plays an olfactory role that is not restricted to pheromone sensitivity.</text>
</comment>
<dbReference type="GO" id="GO:0005737">
    <property type="term" value="C:cytoplasm"/>
    <property type="evidence" value="ECO:0007669"/>
    <property type="project" value="TreeGrafter"/>
</dbReference>